<reference evidence="1" key="1">
    <citation type="submission" date="2019-08" db="EMBL/GenBank/DDBJ databases">
        <authorList>
            <person name="Kucharzyk K."/>
            <person name="Murdoch R.W."/>
            <person name="Higgins S."/>
            <person name="Loffler F."/>
        </authorList>
    </citation>
    <scope>NUCLEOTIDE SEQUENCE</scope>
</reference>
<proteinExistence type="predicted"/>
<gene>
    <name evidence="1" type="ORF">SDC9_177188</name>
</gene>
<evidence type="ECO:0000313" key="1">
    <source>
        <dbReference type="EMBL" id="MPN29735.1"/>
    </source>
</evidence>
<organism evidence="1">
    <name type="scientific">bioreactor metagenome</name>
    <dbReference type="NCBI Taxonomy" id="1076179"/>
    <lineage>
        <taxon>unclassified sequences</taxon>
        <taxon>metagenomes</taxon>
        <taxon>ecological metagenomes</taxon>
    </lineage>
</organism>
<accession>A0A645GSM0</accession>
<name>A0A645GSM0_9ZZZZ</name>
<sequence>MHHAGDDQDILFKKPKGIGVCQHQGCNRIIQLGSKILQINKTTLITGDGNHIKPIHCSTCWIGTVGTDRNQHLLPCIIALLEKVGADHLEACVLTMGPCTRLECPPAHAGDGREVFQQVVHYR</sequence>
<dbReference type="AlphaFoldDB" id="A0A645GSM0"/>
<protein>
    <submittedName>
        <fullName evidence="1">Uncharacterized protein</fullName>
    </submittedName>
</protein>
<dbReference type="EMBL" id="VSSQ01080562">
    <property type="protein sequence ID" value="MPN29735.1"/>
    <property type="molecule type" value="Genomic_DNA"/>
</dbReference>
<comment type="caution">
    <text evidence="1">The sequence shown here is derived from an EMBL/GenBank/DDBJ whole genome shotgun (WGS) entry which is preliminary data.</text>
</comment>